<evidence type="ECO:0000313" key="2">
    <source>
        <dbReference type="Proteomes" id="UP000036102"/>
    </source>
</evidence>
<dbReference type="Pfam" id="PF13279">
    <property type="entry name" value="4HBT_2"/>
    <property type="match status" value="1"/>
</dbReference>
<name>A0A0J7J9L7_9GAMM</name>
<dbReference type="GO" id="GO:0047617">
    <property type="term" value="F:fatty acyl-CoA hydrolase activity"/>
    <property type="evidence" value="ECO:0007669"/>
    <property type="project" value="TreeGrafter"/>
</dbReference>
<dbReference type="AlphaFoldDB" id="A0A0J7J9L7"/>
<keyword evidence="2" id="KW-1185">Reference proteome</keyword>
<dbReference type="EC" id="3.1.2.-" evidence="1"/>
<reference evidence="1 2" key="1">
    <citation type="submission" date="2015-06" db="EMBL/GenBank/DDBJ databases">
        <title>Marinobacter subterrani, a genetically tractable neutrophilic iron-oxidizing strain isolated from the Soudan Iron Mine.</title>
        <authorList>
            <person name="Bonis B.M."/>
            <person name="Gralnick J.A."/>
        </authorList>
    </citation>
    <scope>NUCLEOTIDE SEQUENCE [LARGE SCALE GENOMIC DNA]</scope>
    <source>
        <strain evidence="1 2">JG233</strain>
    </source>
</reference>
<protein>
    <submittedName>
        <fullName evidence="1">Acyl-CoA thioesterase FadM</fullName>
        <ecNumber evidence="1">3.1.2.-</ecNumber>
    </submittedName>
</protein>
<dbReference type="PANTHER" id="PTHR31793:SF24">
    <property type="entry name" value="LONG-CHAIN ACYL-COA THIOESTERASE FADM"/>
    <property type="match status" value="1"/>
</dbReference>
<dbReference type="Gene3D" id="3.10.129.10">
    <property type="entry name" value="Hotdog Thioesterase"/>
    <property type="match status" value="1"/>
</dbReference>
<evidence type="ECO:0000313" key="1">
    <source>
        <dbReference type="EMBL" id="KMQ74566.1"/>
    </source>
</evidence>
<dbReference type="PANTHER" id="PTHR31793">
    <property type="entry name" value="4-HYDROXYBENZOYL-COA THIOESTERASE FAMILY MEMBER"/>
    <property type="match status" value="1"/>
</dbReference>
<sequence length="135" mass="14783">MSVPGNHVHTITMPLRWGDMDAYGHANNTAYFRFFEEARIVWLASLQLGGPDEPTGPVIIKTSATFLKELNHPATVEVKTYADKAGNTSLDTYHLLTDADTGAVYAEGFAKIVWFDRATRSSARLPDTLRALAAG</sequence>
<organism evidence="1 2">
    <name type="scientific">Marinobacter subterrani</name>
    <dbReference type="NCBI Taxonomy" id="1658765"/>
    <lineage>
        <taxon>Bacteria</taxon>
        <taxon>Pseudomonadati</taxon>
        <taxon>Pseudomonadota</taxon>
        <taxon>Gammaproteobacteria</taxon>
        <taxon>Pseudomonadales</taxon>
        <taxon>Marinobacteraceae</taxon>
        <taxon>Marinobacter</taxon>
    </lineage>
</organism>
<gene>
    <name evidence="1" type="ORF">Msub_10751</name>
</gene>
<dbReference type="RefSeq" id="WP_048494756.1">
    <property type="nucleotide sequence ID" value="NZ_LFBU01000001.1"/>
</dbReference>
<dbReference type="Proteomes" id="UP000036102">
    <property type="component" value="Unassembled WGS sequence"/>
</dbReference>
<dbReference type="EMBL" id="LFBU01000001">
    <property type="protein sequence ID" value="KMQ74566.1"/>
    <property type="molecule type" value="Genomic_DNA"/>
</dbReference>
<dbReference type="PATRIC" id="fig|1658765.3.peg.744"/>
<dbReference type="InterPro" id="IPR050563">
    <property type="entry name" value="4-hydroxybenzoyl-CoA_TE"/>
</dbReference>
<dbReference type="SUPFAM" id="SSF54637">
    <property type="entry name" value="Thioesterase/thiol ester dehydrase-isomerase"/>
    <property type="match status" value="1"/>
</dbReference>
<dbReference type="InterPro" id="IPR029069">
    <property type="entry name" value="HotDog_dom_sf"/>
</dbReference>
<dbReference type="STRING" id="1658765.Msub_10751"/>
<proteinExistence type="predicted"/>
<dbReference type="CDD" id="cd00586">
    <property type="entry name" value="4HBT"/>
    <property type="match status" value="1"/>
</dbReference>
<dbReference type="OrthoDB" id="9799036at2"/>
<keyword evidence="1" id="KW-0378">Hydrolase</keyword>
<accession>A0A0J7J9L7</accession>
<comment type="caution">
    <text evidence="1">The sequence shown here is derived from an EMBL/GenBank/DDBJ whole genome shotgun (WGS) entry which is preliminary data.</text>
</comment>